<evidence type="ECO:0008006" key="3">
    <source>
        <dbReference type="Google" id="ProtNLM"/>
    </source>
</evidence>
<proteinExistence type="predicted"/>
<evidence type="ECO:0000313" key="2">
    <source>
        <dbReference type="Proteomes" id="UP000191116"/>
    </source>
</evidence>
<dbReference type="AlphaFoldDB" id="A0A1T4UIA8"/>
<dbReference type="Gene3D" id="3.40.1580.10">
    <property type="entry name" value="SMI1/KNR4-like"/>
    <property type="match status" value="1"/>
</dbReference>
<sequence length="152" mass="17659">MNNIEKLLYIENNKEIKSYGEGFLLPPASKEDIENLKLRMKNTFDMELSNDYLRLLSLSDGFSVNGFNLYGSKIFSNGYFINGLWDANQEFREEPSLNKYIAYGDESSMRLVFNIENSCYEAVESISWDHIASFDSFLELLQYVFNDACIFN</sequence>
<dbReference type="Proteomes" id="UP000191116">
    <property type="component" value="Unassembled WGS sequence"/>
</dbReference>
<protein>
    <recommendedName>
        <fullName evidence="3">SMI1 / KNR4 family protein</fullName>
    </recommendedName>
</protein>
<dbReference type="SUPFAM" id="SSF160631">
    <property type="entry name" value="SMI1/KNR4-like"/>
    <property type="match status" value="1"/>
</dbReference>
<dbReference type="InterPro" id="IPR037883">
    <property type="entry name" value="Knr4/Smi1-like_sf"/>
</dbReference>
<name>A0A1T4UIA8_9GAMM</name>
<reference evidence="1 2" key="1">
    <citation type="submission" date="2017-02" db="EMBL/GenBank/DDBJ databases">
        <authorList>
            <person name="Peterson S.W."/>
        </authorList>
    </citation>
    <scope>NUCLEOTIDE SEQUENCE [LARGE SCALE GENOMIC DNA]</scope>
    <source>
        <strain evidence="1 2">CECT 9189</strain>
    </source>
</reference>
<evidence type="ECO:0000313" key="1">
    <source>
        <dbReference type="EMBL" id="SKA52336.1"/>
    </source>
</evidence>
<dbReference type="NCBIfam" id="NF038335">
    <property type="entry name" value="YPO0640_fam"/>
    <property type="match status" value="1"/>
</dbReference>
<gene>
    <name evidence="1" type="ORF">CZ814_03277</name>
</gene>
<organism evidence="1 2">
    <name type="scientific">Photobacterium toruni</name>
    <dbReference type="NCBI Taxonomy" id="1935446"/>
    <lineage>
        <taxon>Bacteria</taxon>
        <taxon>Pseudomonadati</taxon>
        <taxon>Pseudomonadota</taxon>
        <taxon>Gammaproteobacteria</taxon>
        <taxon>Vibrionales</taxon>
        <taxon>Vibrionaceae</taxon>
        <taxon>Photobacterium</taxon>
    </lineage>
</organism>
<accession>A0A1T4UIA8</accession>
<dbReference type="EMBL" id="FUWP01000024">
    <property type="protein sequence ID" value="SKA52336.1"/>
    <property type="molecule type" value="Genomic_DNA"/>
</dbReference>
<dbReference type="RefSeq" id="WP_080175995.1">
    <property type="nucleotide sequence ID" value="NZ_AP024856.1"/>
</dbReference>
<dbReference type="OrthoDB" id="5879652at2"/>